<gene>
    <name evidence="1" type="ORF">SAMN02745910_01311</name>
</gene>
<dbReference type="NCBIfam" id="TIGR03829">
    <property type="entry name" value="YokU_near_AblA"/>
    <property type="match status" value="1"/>
</dbReference>
<sequence>MNCLWCEAEGAKIEKNTVYWELPDGTRSIEITETPCVKCENCLMEYQEEDVIANIEDQLLLIDTNKIEDSISFHHLMKQPRLLKRNYFNF</sequence>
<dbReference type="InterPro" id="IPR022451">
    <property type="entry name" value="CHP03829_YokU"/>
</dbReference>
<organism evidence="1 2">
    <name type="scientific">Priestia endophytica DSM 13796</name>
    <dbReference type="NCBI Taxonomy" id="1121089"/>
    <lineage>
        <taxon>Bacteria</taxon>
        <taxon>Bacillati</taxon>
        <taxon>Bacillota</taxon>
        <taxon>Bacilli</taxon>
        <taxon>Bacillales</taxon>
        <taxon>Bacillaceae</taxon>
        <taxon>Priestia</taxon>
    </lineage>
</organism>
<dbReference type="EMBL" id="FOXX01000002">
    <property type="protein sequence ID" value="SFQ40549.1"/>
    <property type="molecule type" value="Genomic_DNA"/>
</dbReference>
<evidence type="ECO:0000313" key="2">
    <source>
        <dbReference type="Proteomes" id="UP000182762"/>
    </source>
</evidence>
<comment type="caution">
    <text evidence="1">The sequence shown here is derived from an EMBL/GenBank/DDBJ whole genome shotgun (WGS) entry which is preliminary data.</text>
</comment>
<dbReference type="InterPro" id="IPR022453">
    <property type="entry name" value="Znf_MqsA-type"/>
</dbReference>
<dbReference type="Proteomes" id="UP000182762">
    <property type="component" value="Unassembled WGS sequence"/>
</dbReference>
<name>A0A1I5Y8M6_9BACI</name>
<proteinExistence type="predicted"/>
<dbReference type="GeneID" id="93710033"/>
<dbReference type="RefSeq" id="WP_061803729.1">
    <property type="nucleotide sequence ID" value="NZ_FOXX01000002.1"/>
</dbReference>
<dbReference type="NCBIfam" id="TIGR03831">
    <property type="entry name" value="YgiT_finger"/>
    <property type="match status" value="1"/>
</dbReference>
<reference evidence="1 2" key="1">
    <citation type="submission" date="2016-10" db="EMBL/GenBank/DDBJ databases">
        <authorList>
            <person name="Varghese N."/>
            <person name="Submissions S."/>
        </authorList>
    </citation>
    <scope>NUCLEOTIDE SEQUENCE [LARGE SCALE GENOMIC DNA]</scope>
    <source>
        <strain evidence="1 2">DSM 13796</strain>
    </source>
</reference>
<evidence type="ECO:0000313" key="1">
    <source>
        <dbReference type="EMBL" id="SFQ40549.1"/>
    </source>
</evidence>
<dbReference type="CDD" id="cd12870">
    <property type="entry name" value="MqsA"/>
    <property type="match status" value="1"/>
</dbReference>
<keyword evidence="2" id="KW-1185">Reference proteome</keyword>
<dbReference type="Pfam" id="PF14122">
    <property type="entry name" value="YokU"/>
    <property type="match status" value="1"/>
</dbReference>
<accession>A0A1I5Y8M6</accession>
<protein>
    <submittedName>
        <fullName evidence="1">Uncharacterized protein, YokU family</fullName>
    </submittedName>
</protein>